<feature type="domain" description="HTH cro/C1-type" evidence="3">
    <location>
        <begin position="1"/>
        <end position="46"/>
    </location>
</feature>
<dbReference type="RefSeq" id="WP_245810521.1">
    <property type="nucleotide sequence ID" value="NZ_JXJW01000031.1"/>
</dbReference>
<dbReference type="InterPro" id="IPR001387">
    <property type="entry name" value="Cro/C1-type_HTH"/>
</dbReference>
<dbReference type="Pfam" id="PF01381">
    <property type="entry name" value="HTH_3"/>
    <property type="match status" value="1"/>
</dbReference>
<dbReference type="PANTHER" id="PTHR46558">
    <property type="entry name" value="TRACRIPTIONAL REGULATORY PROTEIN-RELATED-RELATED"/>
    <property type="match status" value="1"/>
</dbReference>
<keyword evidence="1" id="KW-0238">DNA-binding</keyword>
<organism evidence="4 5">
    <name type="scientific">Pseudolactococcus piscium</name>
    <dbReference type="NCBI Taxonomy" id="1364"/>
    <lineage>
        <taxon>Bacteria</taxon>
        <taxon>Bacillati</taxon>
        <taxon>Bacillota</taxon>
        <taxon>Bacilli</taxon>
        <taxon>Lactobacillales</taxon>
        <taxon>Streptococcaceae</taxon>
        <taxon>Pseudolactococcus</taxon>
    </lineage>
</organism>
<feature type="compositionally biased region" description="Polar residues" evidence="2">
    <location>
        <begin position="1"/>
        <end position="17"/>
    </location>
</feature>
<keyword evidence="5" id="KW-1185">Reference proteome</keyword>
<dbReference type="Proteomes" id="UP000218282">
    <property type="component" value="Unassembled WGS sequence"/>
</dbReference>
<accession>A0A2A5RUG3</accession>
<evidence type="ECO:0000259" key="3">
    <source>
        <dbReference type="PROSITE" id="PS50943"/>
    </source>
</evidence>
<evidence type="ECO:0000313" key="5">
    <source>
        <dbReference type="Proteomes" id="UP000218282"/>
    </source>
</evidence>
<dbReference type="EMBL" id="JXJW01000031">
    <property type="protein sequence ID" value="PCS04454.1"/>
    <property type="molecule type" value="Genomic_DNA"/>
</dbReference>
<protein>
    <submittedName>
        <fullName evidence="4">Transcriptional regulator</fullName>
    </submittedName>
</protein>
<evidence type="ECO:0000256" key="1">
    <source>
        <dbReference type="ARBA" id="ARBA00023125"/>
    </source>
</evidence>
<feature type="region of interest" description="Disordered" evidence="2">
    <location>
        <begin position="1"/>
        <end position="24"/>
    </location>
</feature>
<evidence type="ECO:0000313" key="4">
    <source>
        <dbReference type="EMBL" id="PCS04454.1"/>
    </source>
</evidence>
<sequence>MTQKDISNKLEMSQPTYQRHEKSECEPNQEMIQKIANIFNFSIDYLFGNTSNKKTTKVEDDLEKSLDTFKSFGGKLMSDHDKDIIRKILRNTFNDEE</sequence>
<evidence type="ECO:0000256" key="2">
    <source>
        <dbReference type="SAM" id="MobiDB-lite"/>
    </source>
</evidence>
<dbReference type="InterPro" id="IPR010982">
    <property type="entry name" value="Lambda_DNA-bd_dom_sf"/>
</dbReference>
<comment type="caution">
    <text evidence="4">The sequence shown here is derived from an EMBL/GenBank/DDBJ whole genome shotgun (WGS) entry which is preliminary data.</text>
</comment>
<dbReference type="Gene3D" id="1.10.260.40">
    <property type="entry name" value="lambda repressor-like DNA-binding domains"/>
    <property type="match status" value="1"/>
</dbReference>
<dbReference type="SUPFAM" id="SSF47413">
    <property type="entry name" value="lambda repressor-like DNA-binding domains"/>
    <property type="match status" value="1"/>
</dbReference>
<name>A0A2A5RUG3_9LACT</name>
<dbReference type="CDD" id="cd00093">
    <property type="entry name" value="HTH_XRE"/>
    <property type="match status" value="1"/>
</dbReference>
<dbReference type="AlphaFoldDB" id="A0A2A5RUG3"/>
<dbReference type="PANTHER" id="PTHR46558:SF11">
    <property type="entry name" value="HTH-TYPE TRANSCRIPTIONAL REGULATOR XRE"/>
    <property type="match status" value="1"/>
</dbReference>
<reference evidence="4 5" key="1">
    <citation type="submission" date="2014-12" db="EMBL/GenBank/DDBJ databases">
        <title>Draft genome sequences of 10 type strains of Lactococcus.</title>
        <authorList>
            <person name="Sun Z."/>
            <person name="Zhong Z."/>
            <person name="Liu W."/>
            <person name="Zhang W."/>
            <person name="Zhang H."/>
        </authorList>
    </citation>
    <scope>NUCLEOTIDE SEQUENCE [LARGE SCALE GENOMIC DNA]</scope>
    <source>
        <strain evidence="4 5">DSM 6634</strain>
    </source>
</reference>
<proteinExistence type="predicted"/>
<dbReference type="PROSITE" id="PS50943">
    <property type="entry name" value="HTH_CROC1"/>
    <property type="match status" value="1"/>
</dbReference>
<gene>
    <name evidence="4" type="ORF">RU86_GL001621</name>
</gene>
<dbReference type="GO" id="GO:0003677">
    <property type="term" value="F:DNA binding"/>
    <property type="evidence" value="ECO:0007669"/>
    <property type="project" value="UniProtKB-KW"/>
</dbReference>